<reference evidence="8" key="1">
    <citation type="journal article" date="2022" name="Cell">
        <title>Repeat-based holocentromeres influence genome architecture and karyotype evolution.</title>
        <authorList>
            <person name="Hofstatter P.G."/>
            <person name="Thangavel G."/>
            <person name="Lux T."/>
            <person name="Neumann P."/>
            <person name="Vondrak T."/>
            <person name="Novak P."/>
            <person name="Zhang M."/>
            <person name="Costa L."/>
            <person name="Castellani M."/>
            <person name="Scott A."/>
            <person name="Toegelov H."/>
            <person name="Fuchs J."/>
            <person name="Mata-Sucre Y."/>
            <person name="Dias Y."/>
            <person name="Vanzela A.L.L."/>
            <person name="Huettel B."/>
            <person name="Almeida C.C.S."/>
            <person name="Simkova H."/>
            <person name="Souza G."/>
            <person name="Pedrosa-Harand A."/>
            <person name="Macas J."/>
            <person name="Mayer K.F.X."/>
            <person name="Houben A."/>
            <person name="Marques A."/>
        </authorList>
    </citation>
    <scope>NUCLEOTIDE SEQUENCE</scope>
    <source>
        <strain evidence="8">RhyBre1mFocal</strain>
    </source>
</reference>
<dbReference type="AlphaFoldDB" id="A0A9Q0CIK0"/>
<dbReference type="OrthoDB" id="666959at2759"/>
<dbReference type="PANTHER" id="PTHR33479:SF6">
    <property type="entry name" value="BOWMAN-BIRK SERINE PROTEASE INHIBITOR FAMILY PROTEIN, EXPRESSED"/>
    <property type="match status" value="1"/>
</dbReference>
<keyword evidence="2 5" id="KW-0646">Protease inhibitor</keyword>
<keyword evidence="9" id="KW-1185">Reference proteome</keyword>
<name>A0A9Q0CIK0_9POAL</name>
<dbReference type="SMART" id="SM00269">
    <property type="entry name" value="BowB"/>
    <property type="match status" value="1"/>
</dbReference>
<dbReference type="SUPFAM" id="SSF57247">
    <property type="entry name" value="Bowman-Birk inhibitor, BBI"/>
    <property type="match status" value="1"/>
</dbReference>
<dbReference type="CDD" id="cd00023">
    <property type="entry name" value="BBI"/>
    <property type="match status" value="1"/>
</dbReference>
<evidence type="ECO:0000256" key="2">
    <source>
        <dbReference type="ARBA" id="ARBA00022690"/>
    </source>
</evidence>
<comment type="caution">
    <text evidence="8">The sequence shown here is derived from an EMBL/GenBank/DDBJ whole genome shotgun (WGS) entry which is preliminary data.</text>
</comment>
<protein>
    <recommendedName>
        <fullName evidence="7">Bowman-Birk serine protease inhibitors family domain-containing protein</fullName>
    </recommendedName>
</protein>
<accession>A0A9Q0CIK0</accession>
<proteinExistence type="inferred from homology"/>
<evidence type="ECO:0000256" key="3">
    <source>
        <dbReference type="ARBA" id="ARBA00022900"/>
    </source>
</evidence>
<dbReference type="EMBL" id="JAMQYH010000003">
    <property type="protein sequence ID" value="KAJ1694606.1"/>
    <property type="molecule type" value="Genomic_DNA"/>
</dbReference>
<dbReference type="GO" id="GO:0004867">
    <property type="term" value="F:serine-type endopeptidase inhibitor activity"/>
    <property type="evidence" value="ECO:0007669"/>
    <property type="project" value="UniProtKB-KW"/>
</dbReference>
<keyword evidence="4" id="KW-1015">Disulfide bond</keyword>
<keyword evidence="6" id="KW-0732">Signal</keyword>
<feature type="domain" description="Bowman-Birk serine protease inhibitors family" evidence="7">
    <location>
        <begin position="58"/>
        <end position="119"/>
    </location>
</feature>
<dbReference type="Gene3D" id="2.10.69.10">
    <property type="entry name" value="Cysteine Protease (Bromelain) Inhibitor, subunit H"/>
    <property type="match status" value="1"/>
</dbReference>
<sequence>MGRIATPSSSSSFASVFFVIMLSLFLSLALARSSLPSDSHPHDLLSAVAAKQVGSWPCCDNCGFCTKSFPPLCKCLDLHPSCPPECKSCVEVDQDTALSYPTRKYRCEDLIVNFCKYTCTSASVFNK</sequence>
<dbReference type="Proteomes" id="UP001151287">
    <property type="component" value="Unassembled WGS sequence"/>
</dbReference>
<evidence type="ECO:0000313" key="9">
    <source>
        <dbReference type="Proteomes" id="UP001151287"/>
    </source>
</evidence>
<evidence type="ECO:0000256" key="5">
    <source>
        <dbReference type="RuleBase" id="RU003856"/>
    </source>
</evidence>
<feature type="chain" id="PRO_5040473662" description="Bowman-Birk serine protease inhibitors family domain-containing protein" evidence="6">
    <location>
        <begin position="32"/>
        <end position="127"/>
    </location>
</feature>
<dbReference type="InterPro" id="IPR035995">
    <property type="entry name" value="Bowman-Birk_prot_inh"/>
</dbReference>
<dbReference type="PANTHER" id="PTHR33479">
    <property type="entry name" value="BOWMAN-BIRK TYPE BRAN TRYPSIN INHIBITOR"/>
    <property type="match status" value="1"/>
</dbReference>
<evidence type="ECO:0000256" key="1">
    <source>
        <dbReference type="ARBA" id="ARBA00008506"/>
    </source>
</evidence>
<organism evidence="8 9">
    <name type="scientific">Rhynchospora breviuscula</name>
    <dbReference type="NCBI Taxonomy" id="2022672"/>
    <lineage>
        <taxon>Eukaryota</taxon>
        <taxon>Viridiplantae</taxon>
        <taxon>Streptophyta</taxon>
        <taxon>Embryophyta</taxon>
        <taxon>Tracheophyta</taxon>
        <taxon>Spermatophyta</taxon>
        <taxon>Magnoliopsida</taxon>
        <taxon>Liliopsida</taxon>
        <taxon>Poales</taxon>
        <taxon>Cyperaceae</taxon>
        <taxon>Cyperoideae</taxon>
        <taxon>Rhynchosporeae</taxon>
        <taxon>Rhynchospora</taxon>
    </lineage>
</organism>
<dbReference type="InterPro" id="IPR000877">
    <property type="entry name" value="Prot_inh_BBI"/>
</dbReference>
<dbReference type="Pfam" id="PF00228">
    <property type="entry name" value="Bowman-Birk_leg"/>
    <property type="match status" value="1"/>
</dbReference>
<dbReference type="GO" id="GO:0005576">
    <property type="term" value="C:extracellular region"/>
    <property type="evidence" value="ECO:0007669"/>
    <property type="project" value="InterPro"/>
</dbReference>
<keyword evidence="3 5" id="KW-0722">Serine protease inhibitor</keyword>
<comment type="similarity">
    <text evidence="1 5">Belongs to the Bowman-Birk serine protease inhibitor family.</text>
</comment>
<gene>
    <name evidence="8" type="ORF">LUZ63_011304</name>
</gene>
<evidence type="ECO:0000256" key="4">
    <source>
        <dbReference type="ARBA" id="ARBA00023157"/>
    </source>
</evidence>
<feature type="signal peptide" evidence="6">
    <location>
        <begin position="1"/>
        <end position="31"/>
    </location>
</feature>
<evidence type="ECO:0000256" key="6">
    <source>
        <dbReference type="SAM" id="SignalP"/>
    </source>
</evidence>
<evidence type="ECO:0000313" key="8">
    <source>
        <dbReference type="EMBL" id="KAJ1694606.1"/>
    </source>
</evidence>
<evidence type="ECO:0000259" key="7">
    <source>
        <dbReference type="SMART" id="SM00269"/>
    </source>
</evidence>